<dbReference type="EMBL" id="JARBDR010000246">
    <property type="protein sequence ID" value="KAJ8316949.1"/>
    <property type="molecule type" value="Genomic_DNA"/>
</dbReference>
<sequence length="741" mass="84301">MLVTEWNSSKWTKTRRTERSIQRLIVLPLLHLLQVKMVLHQTDSIDMENLTVILKVTPGEDNKDKNSSIPSGLSPSFSKSVETQPLLKPLNTILNKTDETLKKYSKELNKKQTTLEVNEKETDVSNRSDSSALSKNWGKIEPPNDGQFVTETGSMNKILSDDIESSTKDIKEDKGHQNVYKISPITFVKCDDVEGISRSINISVSSSSKNLTTEANKTPEYLGNKKVTQEKGNITLREPENTDKKGARFSNEERSSGKDEVSSLGKDEGSSSGKDEGSSLVKDEGSSFVKDEGSGSENFIAKKIGGSASRYDQKNRVYNEISRDLFHDTIKDAQIRLQSVLQKLDHTDKTEKHFSEFNLQSERVLKGREEMNSRESKASRNSKDKTGKLPLPKKYSGDKPKFNKELIFHCNICDTEFLFGQICENCRVLACLGCFGRIHPSFSEEKLKNHVVSIVTKYDLKEEMCSVHNLLFSYYCTTCKKKKCSDCCALSHECRQNTIIKLEEHINNERENLAKLQKETSSKCVQKTDMMLSLLDDKAEEIQKCSIPHLLLYFSFKQPFDFEVHSKTIIEKRWEKLLKQTQKLQTIGDNLNPPFLEQKVLLYEEKRHLQECLDKQNFGSMRVQPYSSCIYLSEDIIDSPIIASELWKPPVTLSSTYIGYDVQIKLHMKIVLWNTKSPIDINEAVFNESGKVFLLPNQRYLVKVTPVTTINGVLSSLNRGKPCFILLVTGKLKKKLYANDE</sequence>
<comment type="caution">
    <text evidence="2">The sequence shown here is derived from an EMBL/GenBank/DDBJ whole genome shotgun (WGS) entry which is preliminary data.</text>
</comment>
<evidence type="ECO:0000313" key="2">
    <source>
        <dbReference type="EMBL" id="KAJ8316949.1"/>
    </source>
</evidence>
<feature type="region of interest" description="Disordered" evidence="1">
    <location>
        <begin position="58"/>
        <end position="81"/>
    </location>
</feature>
<feature type="compositionally biased region" description="Low complexity" evidence="1">
    <location>
        <begin position="67"/>
        <end position="80"/>
    </location>
</feature>
<evidence type="ECO:0000256" key="1">
    <source>
        <dbReference type="SAM" id="MobiDB-lite"/>
    </source>
</evidence>
<gene>
    <name evidence="2" type="ORF">KUTeg_004853</name>
</gene>
<dbReference type="SUPFAM" id="SSF57845">
    <property type="entry name" value="B-box zinc-binding domain"/>
    <property type="match status" value="1"/>
</dbReference>
<feature type="compositionally biased region" description="Basic and acidic residues" evidence="1">
    <location>
        <begin position="237"/>
        <end position="293"/>
    </location>
</feature>
<feature type="compositionally biased region" description="Basic and acidic residues" evidence="1">
    <location>
        <begin position="117"/>
        <end position="126"/>
    </location>
</feature>
<dbReference type="Gene3D" id="3.30.160.60">
    <property type="entry name" value="Classic Zinc Finger"/>
    <property type="match status" value="1"/>
</dbReference>
<keyword evidence="3" id="KW-1185">Reference proteome</keyword>
<feature type="region of interest" description="Disordered" evidence="1">
    <location>
        <begin position="215"/>
        <end position="294"/>
    </location>
</feature>
<dbReference type="Proteomes" id="UP001217089">
    <property type="component" value="Unassembled WGS sequence"/>
</dbReference>
<organism evidence="2 3">
    <name type="scientific">Tegillarca granosa</name>
    <name type="common">Malaysian cockle</name>
    <name type="synonym">Anadara granosa</name>
    <dbReference type="NCBI Taxonomy" id="220873"/>
    <lineage>
        <taxon>Eukaryota</taxon>
        <taxon>Metazoa</taxon>
        <taxon>Spiralia</taxon>
        <taxon>Lophotrochozoa</taxon>
        <taxon>Mollusca</taxon>
        <taxon>Bivalvia</taxon>
        <taxon>Autobranchia</taxon>
        <taxon>Pteriomorphia</taxon>
        <taxon>Arcoida</taxon>
        <taxon>Arcoidea</taxon>
        <taxon>Arcidae</taxon>
        <taxon>Tegillarca</taxon>
    </lineage>
</organism>
<evidence type="ECO:0000313" key="3">
    <source>
        <dbReference type="Proteomes" id="UP001217089"/>
    </source>
</evidence>
<reference evidence="2 3" key="1">
    <citation type="submission" date="2022-12" db="EMBL/GenBank/DDBJ databases">
        <title>Chromosome-level genome of Tegillarca granosa.</title>
        <authorList>
            <person name="Kim J."/>
        </authorList>
    </citation>
    <scope>NUCLEOTIDE SEQUENCE [LARGE SCALE GENOMIC DNA]</scope>
    <source>
        <strain evidence="2">Teg-2019</strain>
        <tissue evidence="2">Adductor muscle</tissue>
    </source>
</reference>
<name>A0ABQ9FI55_TEGGR</name>
<proteinExistence type="predicted"/>
<feature type="region of interest" description="Disordered" evidence="1">
    <location>
        <begin position="365"/>
        <end position="396"/>
    </location>
</feature>
<accession>A0ABQ9FI55</accession>
<protein>
    <submittedName>
        <fullName evidence="2">Uncharacterized protein</fullName>
    </submittedName>
</protein>
<feature type="region of interest" description="Disordered" evidence="1">
    <location>
        <begin position="114"/>
        <end position="149"/>
    </location>
</feature>
<feature type="compositionally biased region" description="Basic and acidic residues" evidence="1">
    <location>
        <begin position="365"/>
        <end position="387"/>
    </location>
</feature>